<evidence type="ECO:0000313" key="1">
    <source>
        <dbReference type="EMBL" id="MBP0495944.1"/>
    </source>
</evidence>
<comment type="caution">
    <text evidence="1">The sequence shown here is derived from an EMBL/GenBank/DDBJ whole genome shotgun (WGS) entry which is preliminary data.</text>
</comment>
<proteinExistence type="predicted"/>
<gene>
    <name evidence="1" type="ORF">J5Y10_24385</name>
</gene>
<reference evidence="1" key="1">
    <citation type="submission" date="2021-03" db="EMBL/GenBank/DDBJ databases">
        <authorList>
            <person name="So Y."/>
        </authorList>
    </citation>
    <scope>NUCLEOTIDE SEQUENCE</scope>
    <source>
        <strain evidence="1">SG15</strain>
    </source>
</reference>
<evidence type="ECO:0000313" key="2">
    <source>
        <dbReference type="Proteomes" id="UP000677537"/>
    </source>
</evidence>
<dbReference type="AlphaFoldDB" id="A0A940S8C2"/>
<accession>A0A940S8C2</accession>
<keyword evidence="2" id="KW-1185">Reference proteome</keyword>
<dbReference type="EMBL" id="JAGIZA010000024">
    <property type="protein sequence ID" value="MBP0495944.1"/>
    <property type="molecule type" value="Genomic_DNA"/>
</dbReference>
<dbReference type="Proteomes" id="UP000677537">
    <property type="component" value="Unassembled WGS sequence"/>
</dbReference>
<dbReference type="InterPro" id="IPR014917">
    <property type="entry name" value="DUF1800"/>
</dbReference>
<sequence length="438" mass="47054">MSSPSHIAAIRFGLGARPDFEMAGSTRDWLLAQLDAPPDPPQPLKGSEAEPKLDGLLAILSTSGGPSVPGEAPSLPRRQIPDAEVLAYLARLIVTPTPFRERLVAFWANHFTISLRGGRTVAVLAGDYVRTAIRPHVTGRFVDLLRAAVLHPAMLAYLNQAASVGPNSPVGLSRKVGLNENLAREILELHTLTPAAGYTQADVTEFARLLTGLTVQTRQEPRGTIFRAARHEPGTRTILGKTFVEGAASIDAAFEWLANHPSTQRHVALKLARHFVADEPPTPVVDRLARLLRATGGDLGAVTRELVALPEAWDRSLSKLRSPLDISIAWLRALGAGAEAAKTASDTSQALGQGVWNAVGPNGWPDKAEGWASPEGLLLRLDWAYDLAGRFSRTDARQALDVTLGPLASASTREAVLRAGSNREALTFLLGSPEFQRR</sequence>
<dbReference type="Pfam" id="PF08811">
    <property type="entry name" value="DUF1800"/>
    <property type="match status" value="1"/>
</dbReference>
<protein>
    <submittedName>
        <fullName evidence="1">DUF1800 domain-containing protein</fullName>
    </submittedName>
</protein>
<name>A0A940S8C2_9PROT</name>
<organism evidence="1 2">
    <name type="scientific">Roseomonas indoligenes</name>
    <dbReference type="NCBI Taxonomy" id="2820811"/>
    <lineage>
        <taxon>Bacteria</taxon>
        <taxon>Pseudomonadati</taxon>
        <taxon>Pseudomonadota</taxon>
        <taxon>Alphaproteobacteria</taxon>
        <taxon>Acetobacterales</taxon>
        <taxon>Roseomonadaceae</taxon>
        <taxon>Roseomonas</taxon>
    </lineage>
</organism>